<reference evidence="6 7" key="1">
    <citation type="journal article" date="2019" name="New Phytol.">
        <title>Comparative genomics reveals unique wood-decay strategies and fruiting body development in the Schizophyllaceae.</title>
        <authorList>
            <person name="Almasi E."/>
            <person name="Sahu N."/>
            <person name="Krizsan K."/>
            <person name="Balint B."/>
            <person name="Kovacs G.M."/>
            <person name="Kiss B."/>
            <person name="Cseklye J."/>
            <person name="Drula E."/>
            <person name="Henrissat B."/>
            <person name="Nagy I."/>
            <person name="Chovatia M."/>
            <person name="Adam C."/>
            <person name="LaButti K."/>
            <person name="Lipzen A."/>
            <person name="Riley R."/>
            <person name="Grigoriev I.V."/>
            <person name="Nagy L.G."/>
        </authorList>
    </citation>
    <scope>NUCLEOTIDE SEQUENCE [LARGE SCALE GENOMIC DNA]</scope>
    <source>
        <strain evidence="6 7">NL-1724</strain>
    </source>
</reference>
<dbReference type="InterPro" id="IPR032805">
    <property type="entry name" value="Wax_synthase_dom"/>
</dbReference>
<evidence type="ECO:0000259" key="5">
    <source>
        <dbReference type="Pfam" id="PF13813"/>
    </source>
</evidence>
<protein>
    <submittedName>
        <fullName evidence="6">Membrane bound O-acyl transferase family-domain-containing protein</fullName>
    </submittedName>
</protein>
<evidence type="ECO:0000313" key="6">
    <source>
        <dbReference type="EMBL" id="TRM69998.1"/>
    </source>
</evidence>
<keyword evidence="7" id="KW-1185">Reference proteome</keyword>
<proteinExistence type="predicted"/>
<keyword evidence="6" id="KW-0808">Transferase</keyword>
<sequence length="411" mass="46162">MEPKHDPLALFAYALAINAPIPLVVAMRPATPIRVAVFAAQLHIATRSIGKVTFGNSGIEDCSANGIMISTVLNALHFYFIADPLWDGTRHVDDKQWAREMPFWKRVWWATCLLFSIRAVGWSTEVPYVPDMPKYRTRWQFALGRLRDSIVYYVVVDITGLYFESNPITSSRAAERLPVTSQGLLLQCISPIIFQINFWAHTSLSYSVLSVFAVMCGSNWQSWPPMWGSFWDAYTLRRTWGCRVWHQNLRRYVSSIGKAVARFVGARPGTKASSYIQLYLGFLISGFCHLGGDILVPEGFGTSFVFFILHAACITLEDEVIVLAKRAGLKEGKWSRTLGRLWVLSIFVATLPLLVRPSFQAGKPPTSRLPSLAGVMWKIAGMEGKLRVPWPEPLNRTTALPETDYATVLLV</sequence>
<evidence type="ECO:0000256" key="2">
    <source>
        <dbReference type="ARBA" id="ARBA00022692"/>
    </source>
</evidence>
<keyword evidence="4" id="KW-0472">Membrane</keyword>
<dbReference type="Pfam" id="PF13813">
    <property type="entry name" value="MBOAT_2"/>
    <property type="match status" value="1"/>
</dbReference>
<evidence type="ECO:0000256" key="1">
    <source>
        <dbReference type="ARBA" id="ARBA00004141"/>
    </source>
</evidence>
<dbReference type="EMBL" id="VDMD01000001">
    <property type="protein sequence ID" value="TRM69998.1"/>
    <property type="molecule type" value="Genomic_DNA"/>
</dbReference>
<comment type="subcellular location">
    <subcellularLocation>
        <location evidence="1">Membrane</location>
        <topology evidence="1">Multi-pass membrane protein</topology>
    </subcellularLocation>
</comment>
<dbReference type="GO" id="GO:0016020">
    <property type="term" value="C:membrane"/>
    <property type="evidence" value="ECO:0007669"/>
    <property type="project" value="UniProtKB-SubCell"/>
</dbReference>
<dbReference type="Proteomes" id="UP000320762">
    <property type="component" value="Unassembled WGS sequence"/>
</dbReference>
<dbReference type="GO" id="GO:0016740">
    <property type="term" value="F:transferase activity"/>
    <property type="evidence" value="ECO:0007669"/>
    <property type="project" value="UniProtKB-KW"/>
</dbReference>
<evidence type="ECO:0000313" key="7">
    <source>
        <dbReference type="Proteomes" id="UP000320762"/>
    </source>
</evidence>
<evidence type="ECO:0000256" key="4">
    <source>
        <dbReference type="ARBA" id="ARBA00023136"/>
    </source>
</evidence>
<dbReference type="OrthoDB" id="1077582at2759"/>
<feature type="domain" description="Wax synthase" evidence="5">
    <location>
        <begin position="223"/>
        <end position="309"/>
    </location>
</feature>
<evidence type="ECO:0000256" key="3">
    <source>
        <dbReference type="ARBA" id="ARBA00022989"/>
    </source>
</evidence>
<dbReference type="STRING" id="97359.A0A550CYZ4"/>
<comment type="caution">
    <text evidence="6">The sequence shown here is derived from an EMBL/GenBank/DDBJ whole genome shotgun (WGS) entry which is preliminary data.</text>
</comment>
<organism evidence="6 7">
    <name type="scientific">Schizophyllum amplum</name>
    <dbReference type="NCBI Taxonomy" id="97359"/>
    <lineage>
        <taxon>Eukaryota</taxon>
        <taxon>Fungi</taxon>
        <taxon>Dikarya</taxon>
        <taxon>Basidiomycota</taxon>
        <taxon>Agaricomycotina</taxon>
        <taxon>Agaricomycetes</taxon>
        <taxon>Agaricomycetidae</taxon>
        <taxon>Agaricales</taxon>
        <taxon>Schizophyllaceae</taxon>
        <taxon>Schizophyllum</taxon>
    </lineage>
</organism>
<keyword evidence="2" id="KW-0812">Transmembrane</keyword>
<dbReference type="AlphaFoldDB" id="A0A550CYZ4"/>
<accession>A0A550CYZ4</accession>
<name>A0A550CYZ4_9AGAR</name>
<gene>
    <name evidence="6" type="ORF">BD626DRAFT_475985</name>
</gene>
<keyword evidence="3" id="KW-1133">Transmembrane helix</keyword>